<dbReference type="InterPro" id="IPR031100">
    <property type="entry name" value="LOG_fam"/>
</dbReference>
<name>A0A9W9UQR1_PENBR</name>
<dbReference type="Pfam" id="PF03641">
    <property type="entry name" value="Lysine_decarbox"/>
    <property type="match status" value="1"/>
</dbReference>
<reference evidence="1" key="2">
    <citation type="journal article" date="2023" name="IMA Fungus">
        <title>Comparative genomic study of the Penicillium genus elucidates a diverse pangenome and 15 lateral gene transfer events.</title>
        <authorList>
            <person name="Petersen C."/>
            <person name="Sorensen T."/>
            <person name="Nielsen M.R."/>
            <person name="Sondergaard T.E."/>
            <person name="Sorensen J.L."/>
            <person name="Fitzpatrick D.A."/>
            <person name="Frisvad J.C."/>
            <person name="Nielsen K.L."/>
        </authorList>
    </citation>
    <scope>NUCLEOTIDE SEQUENCE</scope>
    <source>
        <strain evidence="1">IBT 35673</strain>
    </source>
</reference>
<dbReference type="GO" id="GO:0009691">
    <property type="term" value="P:cytokinin biosynthetic process"/>
    <property type="evidence" value="ECO:0007669"/>
    <property type="project" value="InterPro"/>
</dbReference>
<dbReference type="SUPFAM" id="SSF102405">
    <property type="entry name" value="MCP/YpsA-like"/>
    <property type="match status" value="1"/>
</dbReference>
<dbReference type="NCBIfam" id="TIGR00730">
    <property type="entry name" value="Rossman fold protein, TIGR00730 family"/>
    <property type="match status" value="1"/>
</dbReference>
<evidence type="ECO:0000313" key="2">
    <source>
        <dbReference type="Proteomes" id="UP001147695"/>
    </source>
</evidence>
<dbReference type="GO" id="GO:0016799">
    <property type="term" value="F:hydrolase activity, hydrolyzing N-glycosyl compounds"/>
    <property type="evidence" value="ECO:0007669"/>
    <property type="project" value="TreeGrafter"/>
</dbReference>
<dbReference type="GO" id="GO:0005829">
    <property type="term" value="C:cytosol"/>
    <property type="evidence" value="ECO:0007669"/>
    <property type="project" value="TreeGrafter"/>
</dbReference>
<dbReference type="Gene3D" id="3.40.50.450">
    <property type="match status" value="1"/>
</dbReference>
<evidence type="ECO:0000313" key="1">
    <source>
        <dbReference type="EMBL" id="KAJ5352045.1"/>
    </source>
</evidence>
<comment type="caution">
    <text evidence="1">The sequence shown here is derived from an EMBL/GenBank/DDBJ whole genome shotgun (WGS) entry which is preliminary data.</text>
</comment>
<dbReference type="PANTHER" id="PTHR31223">
    <property type="entry name" value="LOG FAMILY PROTEIN YJL055W"/>
    <property type="match status" value="1"/>
</dbReference>
<proteinExistence type="predicted"/>
<dbReference type="EMBL" id="JAPZBQ010000001">
    <property type="protein sequence ID" value="KAJ5352045.1"/>
    <property type="molecule type" value="Genomic_DNA"/>
</dbReference>
<gene>
    <name evidence="1" type="ORF">N7452_001019</name>
</gene>
<accession>A0A9W9UQR1</accession>
<dbReference type="AlphaFoldDB" id="A0A9W9UQR1"/>
<dbReference type="Proteomes" id="UP001147695">
    <property type="component" value="Unassembled WGS sequence"/>
</dbReference>
<organism evidence="1 2">
    <name type="scientific">Penicillium brevicompactum</name>
    <dbReference type="NCBI Taxonomy" id="5074"/>
    <lineage>
        <taxon>Eukaryota</taxon>
        <taxon>Fungi</taxon>
        <taxon>Dikarya</taxon>
        <taxon>Ascomycota</taxon>
        <taxon>Pezizomycotina</taxon>
        <taxon>Eurotiomycetes</taxon>
        <taxon>Eurotiomycetidae</taxon>
        <taxon>Eurotiales</taxon>
        <taxon>Aspergillaceae</taxon>
        <taxon>Penicillium</taxon>
    </lineage>
</organism>
<protein>
    <submittedName>
        <fullName evidence="1">Uncharacterized protein</fullName>
    </submittedName>
</protein>
<reference evidence="1" key="1">
    <citation type="submission" date="2022-12" db="EMBL/GenBank/DDBJ databases">
        <authorList>
            <person name="Petersen C."/>
        </authorList>
    </citation>
    <scope>NUCLEOTIDE SEQUENCE</scope>
    <source>
        <strain evidence="1">IBT 35673</strain>
    </source>
</reference>
<dbReference type="InterPro" id="IPR005269">
    <property type="entry name" value="LOG"/>
</dbReference>
<sequence length="224" mass="23963">MSPSTQDAVPTVICVYCGSSPGNSEAHLAAARELARALHCHGIHLVYGGGTTGIMGELARTLVELSGPDAVHGFIPAALLDYERSNTGIDRTDSVKYGTFTVVKDMHTRKSMMANRVQGGGPGSGFLALSGGIGTIEELMETATWQQLGIHDRAVCILNVEGFWDGLVAWMKESVVKSGFLAADHWSSIGVKETAEGAIRWLGEWQSARTINLEWGVKPSHVDI</sequence>
<dbReference type="PANTHER" id="PTHR31223:SF70">
    <property type="entry name" value="LOG FAMILY PROTEIN YJL055W"/>
    <property type="match status" value="1"/>
</dbReference>